<dbReference type="InterPro" id="IPR015424">
    <property type="entry name" value="PyrdxlP-dep_Trfase"/>
</dbReference>
<evidence type="ECO:0000313" key="12">
    <source>
        <dbReference type="EMBL" id="MBD2149485.1"/>
    </source>
</evidence>
<dbReference type="PANTHER" id="PTHR11601:SF34">
    <property type="entry name" value="CYSTEINE DESULFURASE"/>
    <property type="match status" value="1"/>
</dbReference>
<keyword evidence="13" id="KW-1185">Reference proteome</keyword>
<reference evidence="12" key="1">
    <citation type="journal article" date="2015" name="ISME J.">
        <title>Draft Genome Sequence of Streptomyces incarnatus NRRL8089, which Produces the Nucleoside Antibiotic Sinefungin.</title>
        <authorList>
            <person name="Oshima K."/>
            <person name="Hattori M."/>
            <person name="Shimizu H."/>
            <person name="Fukuda K."/>
            <person name="Nemoto M."/>
            <person name="Inagaki K."/>
            <person name="Tamura T."/>
        </authorList>
    </citation>
    <scope>NUCLEOTIDE SEQUENCE</scope>
    <source>
        <strain evidence="12">FACHB-1277</strain>
    </source>
</reference>
<dbReference type="EC" id="2.8.1.7" evidence="3"/>
<reference evidence="12" key="2">
    <citation type="submission" date="2020-08" db="EMBL/GenBank/DDBJ databases">
        <authorList>
            <person name="Chen M."/>
            <person name="Teng W."/>
            <person name="Zhao L."/>
            <person name="Hu C."/>
            <person name="Zhou Y."/>
            <person name="Han B."/>
            <person name="Song L."/>
            <person name="Shu W."/>
        </authorList>
    </citation>
    <scope>NUCLEOTIDE SEQUENCE</scope>
    <source>
        <strain evidence="12">FACHB-1277</strain>
    </source>
</reference>
<comment type="caution">
    <text evidence="12">The sequence shown here is derived from an EMBL/GenBank/DDBJ whole genome shotgun (WGS) entry which is preliminary data.</text>
</comment>
<dbReference type="PANTHER" id="PTHR11601">
    <property type="entry name" value="CYSTEINE DESULFURYLASE FAMILY MEMBER"/>
    <property type="match status" value="1"/>
</dbReference>
<evidence type="ECO:0000256" key="1">
    <source>
        <dbReference type="ARBA" id="ARBA00001933"/>
    </source>
</evidence>
<dbReference type="InterPro" id="IPR015422">
    <property type="entry name" value="PyrdxlP-dep_Trfase_small"/>
</dbReference>
<comment type="cofactor">
    <cofactor evidence="1 10">
        <name>pyridoxal 5'-phosphate</name>
        <dbReference type="ChEBI" id="CHEBI:597326"/>
    </cofactor>
</comment>
<feature type="domain" description="Aminotransferase class V" evidence="11">
    <location>
        <begin position="3"/>
        <end position="365"/>
    </location>
</feature>
<evidence type="ECO:0000259" key="11">
    <source>
        <dbReference type="Pfam" id="PF00266"/>
    </source>
</evidence>
<evidence type="ECO:0000256" key="10">
    <source>
        <dbReference type="RuleBase" id="RU004504"/>
    </source>
</evidence>
<name>A0A926USZ8_9CYAN</name>
<evidence type="ECO:0000256" key="3">
    <source>
        <dbReference type="ARBA" id="ARBA00012239"/>
    </source>
</evidence>
<keyword evidence="8" id="KW-0411">Iron-sulfur</keyword>
<proteinExistence type="inferred from homology"/>
<dbReference type="Pfam" id="PF00266">
    <property type="entry name" value="Aminotran_5"/>
    <property type="match status" value="1"/>
</dbReference>
<dbReference type="GO" id="GO:0031071">
    <property type="term" value="F:cysteine desulfurase activity"/>
    <property type="evidence" value="ECO:0007669"/>
    <property type="project" value="UniProtKB-EC"/>
</dbReference>
<dbReference type="Gene3D" id="1.10.260.50">
    <property type="match status" value="1"/>
</dbReference>
<protein>
    <recommendedName>
        <fullName evidence="3">cysteine desulfurase</fullName>
        <ecNumber evidence="3">2.8.1.7</ecNumber>
    </recommendedName>
</protein>
<organism evidence="12 13">
    <name type="scientific">Pseudanabaena cinerea FACHB-1277</name>
    <dbReference type="NCBI Taxonomy" id="2949581"/>
    <lineage>
        <taxon>Bacteria</taxon>
        <taxon>Bacillati</taxon>
        <taxon>Cyanobacteriota</taxon>
        <taxon>Cyanophyceae</taxon>
        <taxon>Pseudanabaenales</taxon>
        <taxon>Pseudanabaenaceae</taxon>
        <taxon>Pseudanabaena</taxon>
        <taxon>Pseudanabaena cinerea</taxon>
    </lineage>
</organism>
<dbReference type="NCBIfam" id="NF002806">
    <property type="entry name" value="PRK02948.1"/>
    <property type="match status" value="1"/>
</dbReference>
<evidence type="ECO:0000256" key="7">
    <source>
        <dbReference type="ARBA" id="ARBA00023004"/>
    </source>
</evidence>
<dbReference type="GO" id="GO:0051536">
    <property type="term" value="F:iron-sulfur cluster binding"/>
    <property type="evidence" value="ECO:0007669"/>
    <property type="project" value="UniProtKB-KW"/>
</dbReference>
<dbReference type="Gene3D" id="3.40.640.10">
    <property type="entry name" value="Type I PLP-dependent aspartate aminotransferase-like (Major domain)"/>
    <property type="match status" value="1"/>
</dbReference>
<dbReference type="AlphaFoldDB" id="A0A926USZ8"/>
<evidence type="ECO:0000256" key="2">
    <source>
        <dbReference type="ARBA" id="ARBA00006490"/>
    </source>
</evidence>
<dbReference type="RefSeq" id="WP_190349854.1">
    <property type="nucleotide sequence ID" value="NZ_JACJPY010000009.1"/>
</dbReference>
<accession>A0A926USZ8</accession>
<evidence type="ECO:0000256" key="5">
    <source>
        <dbReference type="ARBA" id="ARBA00022723"/>
    </source>
</evidence>
<evidence type="ECO:0000256" key="4">
    <source>
        <dbReference type="ARBA" id="ARBA00022679"/>
    </source>
</evidence>
<gene>
    <name evidence="12" type="ORF">H6F44_04990</name>
</gene>
<keyword evidence="7" id="KW-0408">Iron</keyword>
<evidence type="ECO:0000256" key="6">
    <source>
        <dbReference type="ARBA" id="ARBA00022898"/>
    </source>
</evidence>
<evidence type="ECO:0000256" key="9">
    <source>
        <dbReference type="ARBA" id="ARBA00050776"/>
    </source>
</evidence>
<dbReference type="InterPro" id="IPR020578">
    <property type="entry name" value="Aminotrans_V_PyrdxlP_BS"/>
</dbReference>
<evidence type="ECO:0000256" key="8">
    <source>
        <dbReference type="ARBA" id="ARBA00023014"/>
    </source>
</evidence>
<dbReference type="SUPFAM" id="SSF53383">
    <property type="entry name" value="PLP-dependent transferases"/>
    <property type="match status" value="1"/>
</dbReference>
<comment type="catalytic activity">
    <reaction evidence="9">
        <text>(sulfur carrier)-H + L-cysteine = (sulfur carrier)-SH + L-alanine</text>
        <dbReference type="Rhea" id="RHEA:43892"/>
        <dbReference type="Rhea" id="RHEA-COMP:14737"/>
        <dbReference type="Rhea" id="RHEA-COMP:14739"/>
        <dbReference type="ChEBI" id="CHEBI:29917"/>
        <dbReference type="ChEBI" id="CHEBI:35235"/>
        <dbReference type="ChEBI" id="CHEBI:57972"/>
        <dbReference type="ChEBI" id="CHEBI:64428"/>
        <dbReference type="EC" id="2.8.1.7"/>
    </reaction>
</comment>
<dbReference type="Gene3D" id="3.90.1150.10">
    <property type="entry name" value="Aspartate Aminotransferase, domain 1"/>
    <property type="match status" value="1"/>
</dbReference>
<dbReference type="InterPro" id="IPR016454">
    <property type="entry name" value="Cysteine_dSase"/>
</dbReference>
<dbReference type="Proteomes" id="UP000631421">
    <property type="component" value="Unassembled WGS sequence"/>
</dbReference>
<dbReference type="InterPro" id="IPR015421">
    <property type="entry name" value="PyrdxlP-dep_Trfase_major"/>
</dbReference>
<dbReference type="GO" id="GO:0046872">
    <property type="term" value="F:metal ion binding"/>
    <property type="evidence" value="ECO:0007669"/>
    <property type="project" value="UniProtKB-KW"/>
</dbReference>
<evidence type="ECO:0000313" key="13">
    <source>
        <dbReference type="Proteomes" id="UP000631421"/>
    </source>
</evidence>
<comment type="similarity">
    <text evidence="2">Belongs to the class-V pyridoxal-phosphate-dependent aminotransferase family. NifS/IscS subfamily.</text>
</comment>
<dbReference type="PROSITE" id="PS00595">
    <property type="entry name" value="AA_TRANSFER_CLASS_5"/>
    <property type="match status" value="1"/>
</dbReference>
<sequence length="385" mass="41789">MQIYLDHGATTPPRPEVIDTMTAVMQSQWGNPSSLHWWGERSTMIIERSRLQVASLINADPEGIIFTSGGSESDNMAMIGIARQYAQPQHMIISAIEHSAVRIPALFLEQNGWAITRLPVNQQGQVNPEDLAKSIRPNTVLVSIIAAQNEIGTIQPIEKLGQICRNANVLFHTDAVQAIGKLPIDVQAMPIDLLSISAHKFYGTQGIGALYLNPIAHQRSPVTLILGGGQERGYRSGTESVAAIAGFGIAAELAEKELYSESIRLTQLRDRLFTLLADIPELVPTGATGGDRLPHHLSFYHQNYNGRQLVRELNYAGIGISSGSACSSGAIEPSSTLLALGYSEDQAKNSIRITLGKSTTTVDIDWTAQAIHQILQRLDSCPAKN</sequence>
<keyword evidence="5" id="KW-0479">Metal-binding</keyword>
<dbReference type="PIRSF" id="PIRSF005572">
    <property type="entry name" value="NifS"/>
    <property type="match status" value="1"/>
</dbReference>
<keyword evidence="6" id="KW-0663">Pyridoxal phosphate</keyword>
<dbReference type="InterPro" id="IPR000192">
    <property type="entry name" value="Aminotrans_V_dom"/>
</dbReference>
<dbReference type="EMBL" id="JACJPY010000009">
    <property type="protein sequence ID" value="MBD2149485.1"/>
    <property type="molecule type" value="Genomic_DNA"/>
</dbReference>
<keyword evidence="4" id="KW-0808">Transferase</keyword>